<gene>
    <name evidence="2" type="ORF">C8R28_10127</name>
    <name evidence="3" type="ORF">SAMN05421510_10342</name>
</gene>
<evidence type="ECO:0000313" key="2">
    <source>
        <dbReference type="EMBL" id="PTQ85827.1"/>
    </source>
</evidence>
<evidence type="ECO:0000313" key="4">
    <source>
        <dbReference type="Proteomes" id="UP000181998"/>
    </source>
</evidence>
<reference evidence="3" key="2">
    <citation type="submission" date="2016-10" db="EMBL/GenBank/DDBJ databases">
        <authorList>
            <person name="de Groot N.N."/>
        </authorList>
    </citation>
    <scope>NUCLEOTIDE SEQUENCE [LARGE SCALE GENOMIC DNA]</scope>
    <source>
        <strain evidence="3">Nm9</strain>
    </source>
</reference>
<dbReference type="Proteomes" id="UP000181998">
    <property type="component" value="Unassembled WGS sequence"/>
</dbReference>
<dbReference type="EMBL" id="QAOL01000012">
    <property type="protein sequence ID" value="PTQ85827.1"/>
    <property type="molecule type" value="Genomic_DNA"/>
</dbReference>
<dbReference type="AlphaFoldDB" id="A0A1H9ES64"/>
<evidence type="ECO:0000313" key="3">
    <source>
        <dbReference type="EMBL" id="SEQ28455.1"/>
    </source>
</evidence>
<reference evidence="4" key="1">
    <citation type="submission" date="2016-10" db="EMBL/GenBank/DDBJ databases">
        <authorList>
            <person name="Varghese N."/>
            <person name="Submissions S."/>
        </authorList>
    </citation>
    <scope>NUCLEOTIDE SEQUENCE [LARGE SCALE GENOMIC DNA]</scope>
    <source>
        <strain evidence="4">Nm9</strain>
    </source>
</reference>
<feature type="chain" id="PRO_5044058501" evidence="1">
    <location>
        <begin position="40"/>
        <end position="266"/>
    </location>
</feature>
<evidence type="ECO:0000256" key="1">
    <source>
        <dbReference type="SAM" id="SignalP"/>
    </source>
</evidence>
<evidence type="ECO:0000313" key="5">
    <source>
        <dbReference type="Proteomes" id="UP000244110"/>
    </source>
</evidence>
<sequence length="266" mass="30758">MVKNLNSYSVYNYIKRKRLFAVSPLVILFLFSLVGKAQAASFAEASDVEAHSNPFFDICQRQIADYPLLKAEIDKRYSLGSDVSVLLPDIKKGFGKPISEKKVRDYLSITNKNEDTENSWFYSFNKACNYSPIYSMQWNIHILADVTKKITAINIRPIIETSDFSLTHVPFYFEYFTNDEDTQKALWNLTGTGTPKSKIQKLMAGIDGVYGDIETIKQRNQENLLVYRYRYNATTFIASRVAPWEFISIVIWEFNDQDRLIDLTVR</sequence>
<name>A0A1H9ES64_9PROT</name>
<accession>A0A1H9ES64</accession>
<dbReference type="EMBL" id="FOFX01000034">
    <property type="protein sequence ID" value="SEQ28455.1"/>
    <property type="molecule type" value="Genomic_DNA"/>
</dbReference>
<feature type="signal peptide" evidence="1">
    <location>
        <begin position="1"/>
        <end position="39"/>
    </location>
</feature>
<protein>
    <submittedName>
        <fullName evidence="3">Uncharacterized protein</fullName>
    </submittedName>
</protein>
<dbReference type="RefSeq" id="WP_074721557.1">
    <property type="nucleotide sequence ID" value="NZ_FOFX01000034.1"/>
</dbReference>
<dbReference type="Proteomes" id="UP000244110">
    <property type="component" value="Unassembled WGS sequence"/>
</dbReference>
<reference evidence="2 5" key="3">
    <citation type="submission" date="2018-04" db="EMBL/GenBank/DDBJ databases">
        <title>Active sludge and wastewater microbial communities from Klosterneuburg, Austria.</title>
        <authorList>
            <person name="Wagner M."/>
        </authorList>
    </citation>
    <scope>NUCLEOTIDE SEQUENCE [LARGE SCALE GENOMIC DNA]</scope>
    <source>
        <strain evidence="2 5">Nm4</strain>
    </source>
</reference>
<organism evidence="3 4">
    <name type="scientific">Nitrosomonas ureae</name>
    <dbReference type="NCBI Taxonomy" id="44577"/>
    <lineage>
        <taxon>Bacteria</taxon>
        <taxon>Pseudomonadati</taxon>
        <taxon>Pseudomonadota</taxon>
        <taxon>Betaproteobacteria</taxon>
        <taxon>Nitrosomonadales</taxon>
        <taxon>Nitrosomonadaceae</taxon>
        <taxon>Nitrosomonas</taxon>
    </lineage>
</organism>
<keyword evidence="1" id="KW-0732">Signal</keyword>
<proteinExistence type="predicted"/>